<accession>A0ABV1MRZ7</accession>
<keyword evidence="2" id="KW-1185">Reference proteome</keyword>
<protein>
    <submittedName>
        <fullName evidence="1">LamG domain-containing protein</fullName>
    </submittedName>
</protein>
<dbReference type="Gene3D" id="2.60.120.200">
    <property type="match status" value="1"/>
</dbReference>
<evidence type="ECO:0000313" key="2">
    <source>
        <dbReference type="Proteomes" id="UP001478862"/>
    </source>
</evidence>
<gene>
    <name evidence="1" type="ORF">ABNX05_11690</name>
</gene>
<dbReference type="InterPro" id="IPR013320">
    <property type="entry name" value="ConA-like_dom_sf"/>
</dbReference>
<sequence length="304" mass="33947">MVQCGVAWFDFDESSGNVTDKLGLNNYIGTVTGATRVEGWNGQGYSASFSNNSFILFNNKLPVAEKTIRFKMKSSKTGSYQTIMSTCATGSTNSNGHYISIQPDGILNWIHYKASLTTNFVISSKSDVLDGKWHDILFTWTGDTSISGVKLYVDGVLESTSISTVNEVLDYSNICFGRYNLTGSQYWLSYTGQLDDFQIYNKVLSPSDFTQKRLVVKTTDNKTLALSPTLNRVKEIPNTTEKLLFDQGYKVKEIDEAVDYPVIDTTRNTTEYEIVSNNSISLGSGKVFTIPINDFKTIFIEDNY</sequence>
<comment type="caution">
    <text evidence="1">The sequence shown here is derived from an EMBL/GenBank/DDBJ whole genome shotgun (WGS) entry which is preliminary data.</text>
</comment>
<reference evidence="1 2" key="1">
    <citation type="submission" date="2024-06" db="EMBL/GenBank/DDBJ databases">
        <title>Lysinibacillus zambalefons sp. nov., a Novel Firmicute Isolated from the Poon Bato Zambales Hyperalkaline Spring.</title>
        <authorList>
            <person name="Aja J.A."/>
            <person name="Lazaro J.E.H."/>
            <person name="Llorin L.D."/>
            <person name="Lim K.R."/>
            <person name="Teodosio J."/>
            <person name="Dalisay D.S."/>
        </authorList>
    </citation>
    <scope>NUCLEOTIDE SEQUENCE [LARGE SCALE GENOMIC DNA]</scope>
    <source>
        <strain evidence="1 2">M3</strain>
    </source>
</reference>
<proteinExistence type="predicted"/>
<evidence type="ECO:0000313" key="1">
    <source>
        <dbReference type="EMBL" id="MEQ6355282.1"/>
    </source>
</evidence>
<dbReference type="Proteomes" id="UP001478862">
    <property type="component" value="Unassembled WGS sequence"/>
</dbReference>
<name>A0ABV1MRZ7_9BACI</name>
<dbReference type="EMBL" id="JBEGDG010000007">
    <property type="protein sequence ID" value="MEQ6355282.1"/>
    <property type="molecule type" value="Genomic_DNA"/>
</dbReference>
<dbReference type="Pfam" id="PF13385">
    <property type="entry name" value="Laminin_G_3"/>
    <property type="match status" value="1"/>
</dbReference>
<dbReference type="SUPFAM" id="SSF49899">
    <property type="entry name" value="Concanavalin A-like lectins/glucanases"/>
    <property type="match status" value="1"/>
</dbReference>
<organism evidence="1 2">
    <name type="scientific">Lysinibacillus zambalensis</name>
    <dbReference type="NCBI Taxonomy" id="3160866"/>
    <lineage>
        <taxon>Bacteria</taxon>
        <taxon>Bacillati</taxon>
        <taxon>Bacillota</taxon>
        <taxon>Bacilli</taxon>
        <taxon>Bacillales</taxon>
        <taxon>Bacillaceae</taxon>
        <taxon>Lysinibacillus</taxon>
    </lineage>
</organism>